<sequence>MFRWLAFSSAAAATFSSGIAAVSSPFPPAWRLSLSFGMASYRFHTFINVSSGVSAVVVRISFRELLRDICHRLSVAVPMYGVPDKYKWLLSVYADVEISRGDSITESIRCWMQLPLLLMRQRKMLRVVLLPNYRMNFQLLIEGFEGSGNWLIQWDAWEMALKAPPLRAAEVAIGSIGIGYDLTADIRLKFCDRSSPPEEDPCLIELDRSELHEIVLPGGLSVPNVPKSIKCDKGERMRFRSDVLSFQQMSEQFNQEISLSGKIPCGLFNHMFDFSGCWQKDAASTKTLAFDGWFITLYTVALSKAQIVLRDHVKQAVPSTWDPAALARFIEKFGTHIIVGVKMGGKDVIYVRQQHSSTLLPVKVQETLKELADRRFLDVNGQYDINYKDPYGKDKFDFREQKLRFVASNSSSSYTSKEDLMIIFKRRALCLLNPMLSQCLFLPITSLMNGVPGSGFLNHAINLYLRYKPQIGELHQFLEFQLPRQWAPVYGDLPLGPHQRRQSSAALQISFMGPKLYVNTSLVDVGKRPVTGLRLYLKAKGATGSRSTSNTLLAPSNVPTPRPPQQPKPERTLRPKSPEWDGSPNLFQKSGLISTLISTHFSMAAQKPPPRPTDVNINSAVYPGGPPAPVQAPKLLRFIDTTEMARGPQDLPGYWVVSGAKLHLERGKISLRVRYSLLTAILPDDDYSSVEDT</sequence>
<evidence type="ECO:0000259" key="3">
    <source>
        <dbReference type="PROSITE" id="PS51412"/>
    </source>
</evidence>
<evidence type="ECO:0000256" key="1">
    <source>
        <dbReference type="SAM" id="MobiDB-lite"/>
    </source>
</evidence>
<feature type="compositionally biased region" description="Pro residues" evidence="1">
    <location>
        <begin position="558"/>
        <end position="567"/>
    </location>
</feature>
<feature type="compositionally biased region" description="Basic and acidic residues" evidence="1">
    <location>
        <begin position="568"/>
        <end position="579"/>
    </location>
</feature>
<reference evidence="4" key="1">
    <citation type="submission" date="2020-07" db="EMBL/GenBank/DDBJ databases">
        <authorList>
            <person name="Lin J."/>
        </authorList>
    </citation>
    <scope>NUCLEOTIDE SEQUENCE</scope>
</reference>
<proteinExistence type="predicted"/>
<dbReference type="InterPro" id="IPR020864">
    <property type="entry name" value="MACPF"/>
</dbReference>
<name>A0A6V7Q1W0_ANACO</name>
<feature type="region of interest" description="Disordered" evidence="1">
    <location>
        <begin position="544"/>
        <end position="584"/>
    </location>
</feature>
<dbReference type="Pfam" id="PF01823">
    <property type="entry name" value="MACPF"/>
    <property type="match status" value="1"/>
</dbReference>
<feature type="compositionally biased region" description="Polar residues" evidence="1">
    <location>
        <begin position="544"/>
        <end position="554"/>
    </location>
</feature>
<feature type="domain" description="MACPF" evidence="3">
    <location>
        <begin position="159"/>
        <end position="478"/>
    </location>
</feature>
<feature type="signal peptide" evidence="2">
    <location>
        <begin position="1"/>
        <end position="21"/>
    </location>
</feature>
<dbReference type="AlphaFoldDB" id="A0A6V7Q1W0"/>
<dbReference type="EMBL" id="LR862131">
    <property type="protein sequence ID" value="CAD1836916.1"/>
    <property type="molecule type" value="Genomic_DNA"/>
</dbReference>
<protein>
    <recommendedName>
        <fullName evidence="3">MACPF domain-containing protein</fullName>
    </recommendedName>
</protein>
<feature type="chain" id="PRO_5028378064" description="MACPF domain-containing protein" evidence="2">
    <location>
        <begin position="22"/>
        <end position="693"/>
    </location>
</feature>
<organism evidence="4">
    <name type="scientific">Ananas comosus var. bracteatus</name>
    <name type="common">red pineapple</name>
    <dbReference type="NCBI Taxonomy" id="296719"/>
    <lineage>
        <taxon>Eukaryota</taxon>
        <taxon>Viridiplantae</taxon>
        <taxon>Streptophyta</taxon>
        <taxon>Embryophyta</taxon>
        <taxon>Tracheophyta</taxon>
        <taxon>Spermatophyta</taxon>
        <taxon>Magnoliopsida</taxon>
        <taxon>Liliopsida</taxon>
        <taxon>Poales</taxon>
        <taxon>Bromeliaceae</taxon>
        <taxon>Bromelioideae</taxon>
        <taxon>Ananas</taxon>
    </lineage>
</organism>
<evidence type="ECO:0000313" key="4">
    <source>
        <dbReference type="EMBL" id="CAD1836916.1"/>
    </source>
</evidence>
<dbReference type="SMART" id="SM00457">
    <property type="entry name" value="MACPF"/>
    <property type="match status" value="1"/>
</dbReference>
<dbReference type="PROSITE" id="PS51412">
    <property type="entry name" value="MACPF_2"/>
    <property type="match status" value="1"/>
</dbReference>
<dbReference type="GO" id="GO:0009626">
    <property type="term" value="P:plant-type hypersensitive response"/>
    <property type="evidence" value="ECO:0007669"/>
    <property type="project" value="TreeGrafter"/>
</dbReference>
<dbReference type="PANTHER" id="PTHR33199:SF1">
    <property type="entry name" value="OS01G0958700 PROTEIN"/>
    <property type="match status" value="1"/>
</dbReference>
<gene>
    <name evidence="4" type="ORF">CB5_LOCUS20127</name>
</gene>
<keyword evidence="2" id="KW-0732">Signal</keyword>
<evidence type="ECO:0000256" key="2">
    <source>
        <dbReference type="SAM" id="SignalP"/>
    </source>
</evidence>
<dbReference type="InterPro" id="IPR044663">
    <property type="entry name" value="CAD1/NSL1-like"/>
</dbReference>
<accession>A0A6V7Q1W0</accession>
<dbReference type="GO" id="GO:0005886">
    <property type="term" value="C:plasma membrane"/>
    <property type="evidence" value="ECO:0007669"/>
    <property type="project" value="TreeGrafter"/>
</dbReference>
<dbReference type="GO" id="GO:2000031">
    <property type="term" value="P:regulation of salicylic acid mediated signaling pathway"/>
    <property type="evidence" value="ECO:0007669"/>
    <property type="project" value="InterPro"/>
</dbReference>
<dbReference type="PANTHER" id="PTHR33199">
    <property type="entry name" value="MACPF DOMAIN-CONTAINING PROTEIN CAD1"/>
    <property type="match status" value="1"/>
</dbReference>